<organism evidence="2 3">
    <name type="scientific">Pannus brasiliensis CCIBt3594</name>
    <dbReference type="NCBI Taxonomy" id="1427578"/>
    <lineage>
        <taxon>Bacteria</taxon>
        <taxon>Bacillati</taxon>
        <taxon>Cyanobacteriota</taxon>
        <taxon>Cyanophyceae</taxon>
        <taxon>Oscillatoriophycideae</taxon>
        <taxon>Chroococcales</taxon>
        <taxon>Microcystaceae</taxon>
        <taxon>Pannus</taxon>
    </lineage>
</organism>
<evidence type="ECO:0000313" key="2">
    <source>
        <dbReference type="EMBL" id="MEG3438722.1"/>
    </source>
</evidence>
<dbReference type="Proteomes" id="UP001328733">
    <property type="component" value="Unassembled WGS sequence"/>
</dbReference>
<keyword evidence="3" id="KW-1185">Reference proteome</keyword>
<comment type="caution">
    <text evidence="2">The sequence shown here is derived from an EMBL/GenBank/DDBJ whole genome shotgun (WGS) entry which is preliminary data.</text>
</comment>
<dbReference type="EMBL" id="JBAFSM010000033">
    <property type="protein sequence ID" value="MEG3438722.1"/>
    <property type="molecule type" value="Genomic_DNA"/>
</dbReference>
<accession>A0AAW9QLQ6</accession>
<sequence>MKRSIDIARKIVFRFFVLILVELALMLGLAIGNSIPAFAADTPDYPIYGGRMNREVRKAPADLPNVDEKPESVTKTIVERLNLDEPIPDSTKKFFEQIKGNAPIENATHPELYNNGEK</sequence>
<protein>
    <submittedName>
        <fullName evidence="2">Uncharacterized protein</fullName>
    </submittedName>
</protein>
<keyword evidence="1" id="KW-1133">Transmembrane helix</keyword>
<dbReference type="RefSeq" id="WP_332866207.1">
    <property type="nucleotide sequence ID" value="NZ_JBAFSM010000033.1"/>
</dbReference>
<reference evidence="2 3" key="1">
    <citation type="submission" date="2024-01" db="EMBL/GenBank/DDBJ databases">
        <title>Genomic insights into the taxonomy and metabolism of the cyanobacterium Pannus brasiliensis CCIBt3594.</title>
        <authorList>
            <person name="Machado M."/>
            <person name="Botero N.B."/>
            <person name="Andreote A.P.D."/>
            <person name="Feitosa A.M.T."/>
            <person name="Popin R."/>
            <person name="Sivonen K."/>
            <person name="Fiore M.F."/>
        </authorList>
    </citation>
    <scope>NUCLEOTIDE SEQUENCE [LARGE SCALE GENOMIC DNA]</scope>
    <source>
        <strain evidence="2 3">CCIBt3594</strain>
    </source>
</reference>
<evidence type="ECO:0000256" key="1">
    <source>
        <dbReference type="SAM" id="Phobius"/>
    </source>
</evidence>
<proteinExistence type="predicted"/>
<dbReference type="AlphaFoldDB" id="A0AAW9QLQ6"/>
<keyword evidence="1" id="KW-0812">Transmembrane</keyword>
<evidence type="ECO:0000313" key="3">
    <source>
        <dbReference type="Proteomes" id="UP001328733"/>
    </source>
</evidence>
<gene>
    <name evidence="2" type="ORF">V0288_16460</name>
</gene>
<keyword evidence="1" id="KW-0472">Membrane</keyword>
<name>A0AAW9QLQ6_9CHRO</name>
<feature type="transmembrane region" description="Helical" evidence="1">
    <location>
        <begin position="12"/>
        <end position="32"/>
    </location>
</feature>